<evidence type="ECO:0000313" key="3">
    <source>
        <dbReference type="EMBL" id="VAH41816.1"/>
    </source>
</evidence>
<organism evidence="3 4">
    <name type="scientific">Triticum turgidum subsp. durum</name>
    <name type="common">Durum wheat</name>
    <name type="synonym">Triticum durum</name>
    <dbReference type="NCBI Taxonomy" id="4567"/>
    <lineage>
        <taxon>Eukaryota</taxon>
        <taxon>Viridiplantae</taxon>
        <taxon>Streptophyta</taxon>
        <taxon>Embryophyta</taxon>
        <taxon>Tracheophyta</taxon>
        <taxon>Spermatophyta</taxon>
        <taxon>Magnoliopsida</taxon>
        <taxon>Liliopsida</taxon>
        <taxon>Poales</taxon>
        <taxon>Poaceae</taxon>
        <taxon>BOP clade</taxon>
        <taxon>Pooideae</taxon>
        <taxon>Triticodae</taxon>
        <taxon>Triticeae</taxon>
        <taxon>Triticinae</taxon>
        <taxon>Triticum</taxon>
    </lineage>
</organism>
<dbReference type="Gramene" id="TRITD2Bv1G029510.1">
    <property type="protein sequence ID" value="TRITD2Bv1G029510.1"/>
    <property type="gene ID" value="TRITD2Bv1G029510"/>
</dbReference>
<evidence type="ECO:0000256" key="1">
    <source>
        <dbReference type="ARBA" id="ARBA00022741"/>
    </source>
</evidence>
<keyword evidence="2" id="KW-0067">ATP-binding</keyword>
<dbReference type="Gene3D" id="1.10.510.10">
    <property type="entry name" value="Transferase(Phosphotransferase) domain 1"/>
    <property type="match status" value="1"/>
</dbReference>
<dbReference type="EMBL" id="LT934114">
    <property type="protein sequence ID" value="VAH41816.1"/>
    <property type="molecule type" value="Genomic_DNA"/>
</dbReference>
<keyword evidence="4" id="KW-1185">Reference proteome</keyword>
<dbReference type="PANTHER" id="PTHR27007">
    <property type="match status" value="1"/>
</dbReference>
<evidence type="ECO:0008006" key="5">
    <source>
        <dbReference type="Google" id="ProtNLM"/>
    </source>
</evidence>
<proteinExistence type="predicted"/>
<accession>A0A9R1PEB0</accession>
<sequence>MGYLAPELSRTGKPTPFSDVYAFGVFLLEVTCGRRPMFTDKQNNRLLLVEWVLEHHHNDLMLDTVDPRLGGEFNTEEVTIVFKLGLLCTYPLPNAWPIMRKVMQYLDHDQSPPDLSPAYISYIMMAQLQNEGFDSHNMSCSHAPMSVATVSGESSVTILREGR</sequence>
<evidence type="ECO:0000313" key="4">
    <source>
        <dbReference type="Proteomes" id="UP000324705"/>
    </source>
</evidence>
<dbReference type="GO" id="GO:0005524">
    <property type="term" value="F:ATP binding"/>
    <property type="evidence" value="ECO:0007669"/>
    <property type="project" value="UniProtKB-KW"/>
</dbReference>
<dbReference type="AlphaFoldDB" id="A0A9R1PEB0"/>
<keyword evidence="1" id="KW-0547">Nucleotide-binding</keyword>
<dbReference type="SUPFAM" id="SSF56112">
    <property type="entry name" value="Protein kinase-like (PK-like)"/>
    <property type="match status" value="1"/>
</dbReference>
<dbReference type="InterPro" id="IPR011009">
    <property type="entry name" value="Kinase-like_dom_sf"/>
</dbReference>
<dbReference type="Proteomes" id="UP000324705">
    <property type="component" value="Chromosome 2B"/>
</dbReference>
<protein>
    <recommendedName>
        <fullName evidence="5">Protein kinase domain-containing protein</fullName>
    </recommendedName>
</protein>
<reference evidence="3 4" key="1">
    <citation type="submission" date="2017-09" db="EMBL/GenBank/DDBJ databases">
        <authorList>
            <consortium name="International Durum Wheat Genome Sequencing Consortium (IDWGSC)"/>
            <person name="Milanesi L."/>
        </authorList>
    </citation>
    <scope>NUCLEOTIDE SEQUENCE [LARGE SCALE GENOMIC DNA]</scope>
    <source>
        <strain evidence="4">cv. Svevo</strain>
    </source>
</reference>
<gene>
    <name evidence="3" type="ORF">TRITD_2Bv1G029510</name>
</gene>
<evidence type="ECO:0000256" key="2">
    <source>
        <dbReference type="ARBA" id="ARBA00022840"/>
    </source>
</evidence>
<dbReference type="InterPro" id="IPR050528">
    <property type="entry name" value="L-type_Lectin-RKs"/>
</dbReference>
<dbReference type="OMA" id="WATWPEL"/>
<name>A0A9R1PEB0_TRITD</name>